<protein>
    <submittedName>
        <fullName evidence="7">Sodium:calcium antiporter</fullName>
    </submittedName>
</protein>
<feature type="transmembrane region" description="Helical" evidence="5">
    <location>
        <begin position="184"/>
        <end position="201"/>
    </location>
</feature>
<keyword evidence="4 5" id="KW-0472">Membrane</keyword>
<dbReference type="Proteomes" id="UP000716004">
    <property type="component" value="Unassembled WGS sequence"/>
</dbReference>
<evidence type="ECO:0000256" key="1">
    <source>
        <dbReference type="ARBA" id="ARBA00004141"/>
    </source>
</evidence>
<comment type="caution">
    <text evidence="7">The sequence shown here is derived from an EMBL/GenBank/DDBJ whole genome shotgun (WGS) entry which is preliminary data.</text>
</comment>
<evidence type="ECO:0000256" key="2">
    <source>
        <dbReference type="ARBA" id="ARBA00022692"/>
    </source>
</evidence>
<keyword evidence="2 5" id="KW-0812">Transmembrane</keyword>
<reference evidence="7" key="1">
    <citation type="submission" date="2021-04" db="EMBL/GenBank/DDBJ databases">
        <title>Genomic insights into ecological role and evolution of a novel Thermoplasmata order Candidatus Sysuiplasmatales.</title>
        <authorList>
            <person name="Yuan Y."/>
        </authorList>
    </citation>
    <scope>NUCLEOTIDE SEQUENCE</scope>
    <source>
        <strain evidence="7">YP2-bin.285</strain>
    </source>
</reference>
<dbReference type="InterPro" id="IPR044880">
    <property type="entry name" value="NCX_ion-bd_dom_sf"/>
</dbReference>
<organism evidence="7 8">
    <name type="scientific">Candidatus Sysuiplasma superficiale</name>
    <dbReference type="NCBI Taxonomy" id="2823368"/>
    <lineage>
        <taxon>Archaea</taxon>
        <taxon>Methanobacteriati</taxon>
        <taxon>Thermoplasmatota</taxon>
        <taxon>Thermoplasmata</taxon>
        <taxon>Candidatus Sysuiplasmatales</taxon>
        <taxon>Candidatus Sysuiplasmataceae</taxon>
        <taxon>Candidatus Sysuiplasma</taxon>
    </lineage>
</organism>
<feature type="domain" description="Sodium/calcium exchanger membrane region" evidence="6">
    <location>
        <begin position="4"/>
        <end position="158"/>
    </location>
</feature>
<feature type="transmembrane region" description="Helical" evidence="5">
    <location>
        <begin position="6"/>
        <end position="29"/>
    </location>
</feature>
<keyword evidence="3 5" id="KW-1133">Transmembrane helix</keyword>
<gene>
    <name evidence="7" type="ORF">J9259_07700</name>
</gene>
<feature type="domain" description="Sodium/calcium exchanger membrane region" evidence="6">
    <location>
        <begin position="186"/>
        <end position="325"/>
    </location>
</feature>
<dbReference type="Gene3D" id="1.20.1420.30">
    <property type="entry name" value="NCX, central ion-binding region"/>
    <property type="match status" value="2"/>
</dbReference>
<feature type="transmembrane region" description="Helical" evidence="5">
    <location>
        <begin position="306"/>
        <end position="326"/>
    </location>
</feature>
<feature type="transmembrane region" description="Helical" evidence="5">
    <location>
        <begin position="117"/>
        <end position="135"/>
    </location>
</feature>
<dbReference type="Pfam" id="PF01699">
    <property type="entry name" value="Na_Ca_ex"/>
    <property type="match status" value="2"/>
</dbReference>
<feature type="transmembrane region" description="Helical" evidence="5">
    <location>
        <begin position="281"/>
        <end position="299"/>
    </location>
</feature>
<evidence type="ECO:0000256" key="5">
    <source>
        <dbReference type="SAM" id="Phobius"/>
    </source>
</evidence>
<feature type="transmembrane region" description="Helical" evidence="5">
    <location>
        <begin position="221"/>
        <end position="243"/>
    </location>
</feature>
<dbReference type="GO" id="GO:0016020">
    <property type="term" value="C:membrane"/>
    <property type="evidence" value="ECO:0007669"/>
    <property type="project" value="UniProtKB-SubCell"/>
</dbReference>
<accession>A0A8J7YUH9</accession>
<evidence type="ECO:0000256" key="3">
    <source>
        <dbReference type="ARBA" id="ARBA00022989"/>
    </source>
</evidence>
<evidence type="ECO:0000256" key="4">
    <source>
        <dbReference type="ARBA" id="ARBA00023136"/>
    </source>
</evidence>
<feature type="transmembrane region" description="Helical" evidence="5">
    <location>
        <begin position="255"/>
        <end position="275"/>
    </location>
</feature>
<evidence type="ECO:0000259" key="6">
    <source>
        <dbReference type="Pfam" id="PF01699"/>
    </source>
</evidence>
<evidence type="ECO:0000313" key="8">
    <source>
        <dbReference type="Proteomes" id="UP000716004"/>
    </source>
</evidence>
<feature type="transmembrane region" description="Helical" evidence="5">
    <location>
        <begin position="41"/>
        <end position="65"/>
    </location>
</feature>
<dbReference type="GO" id="GO:0055085">
    <property type="term" value="P:transmembrane transport"/>
    <property type="evidence" value="ECO:0007669"/>
    <property type="project" value="InterPro"/>
</dbReference>
<name>A0A8J7YUH9_9ARCH</name>
<proteinExistence type="predicted"/>
<evidence type="ECO:0000313" key="7">
    <source>
        <dbReference type="EMBL" id="MBX8632380.1"/>
    </source>
</evidence>
<comment type="subcellular location">
    <subcellularLocation>
        <location evidence="1">Membrane</location>
        <topology evidence="1">Multi-pass membrane protein</topology>
    </subcellularLocation>
</comment>
<dbReference type="AlphaFoldDB" id="A0A8J7YUH9"/>
<feature type="transmembrane region" description="Helical" evidence="5">
    <location>
        <begin position="141"/>
        <end position="160"/>
    </location>
</feature>
<dbReference type="EMBL" id="JAGVSJ010000024">
    <property type="protein sequence ID" value="MBX8632380.1"/>
    <property type="molecule type" value="Genomic_DNA"/>
</dbReference>
<feature type="transmembrane region" description="Helical" evidence="5">
    <location>
        <begin position="85"/>
        <end position="105"/>
    </location>
</feature>
<sequence length="327" mass="35566">MEAAILLSLSILVVFISSLLFVNSIEYVADLMKWSHTFTGAVIAPVFTSIPELFIFVVAVFIHGGHAGSEIGLGLIFGEPFMTSSISYFLVLLAVLLAVALHRIAPGQLSFNRSLRIPFLFVFVLFPLVLVPGIVHVAALQYAMGALFIALYVLYIRTVMGEKTAEIHPPAEEPLINVLLDRRYSAFIQLALSAILLYFGSNLMIDSIEALSSGGLSPLSLSIIVIPVATAIPETLSAMIWAFRGRNSLAVGSIVGEKVLYATFYPGIAMLMIPWLTDTQIYISVAGTTLVSAFFYLSMRRGRMSPYALAAGLPFFLLYVLIVFAAL</sequence>
<dbReference type="InterPro" id="IPR004837">
    <property type="entry name" value="NaCa_Exmemb"/>
</dbReference>